<dbReference type="Gene3D" id="3.40.50.300">
    <property type="entry name" value="P-loop containing nucleotide triphosphate hydrolases"/>
    <property type="match status" value="1"/>
</dbReference>
<evidence type="ECO:0000259" key="4">
    <source>
        <dbReference type="SMART" id="SM00382"/>
    </source>
</evidence>
<dbReference type="AlphaFoldDB" id="A0A6C0FA50"/>
<dbReference type="GO" id="GO:0003689">
    <property type="term" value="F:DNA clamp loader activity"/>
    <property type="evidence" value="ECO:0007669"/>
    <property type="project" value="TreeGrafter"/>
</dbReference>
<dbReference type="InterPro" id="IPR050238">
    <property type="entry name" value="DNA_Rep/Repair_Clamp_Loader"/>
</dbReference>
<dbReference type="Pfam" id="PF08542">
    <property type="entry name" value="Rep_fac_C"/>
    <property type="match status" value="1"/>
</dbReference>
<dbReference type="SMART" id="SM00382">
    <property type="entry name" value="AAA"/>
    <property type="match status" value="1"/>
</dbReference>
<dbReference type="InterPro" id="IPR013748">
    <property type="entry name" value="Rep_factorC_C"/>
</dbReference>
<dbReference type="Pfam" id="PF00004">
    <property type="entry name" value="AAA"/>
    <property type="match status" value="1"/>
</dbReference>
<evidence type="ECO:0000256" key="3">
    <source>
        <dbReference type="ARBA" id="ARBA00022840"/>
    </source>
</evidence>
<evidence type="ECO:0000256" key="2">
    <source>
        <dbReference type="ARBA" id="ARBA00022741"/>
    </source>
</evidence>
<dbReference type="PANTHER" id="PTHR11669">
    <property type="entry name" value="REPLICATION FACTOR C / DNA POLYMERASE III GAMMA-TAU SUBUNIT"/>
    <property type="match status" value="1"/>
</dbReference>
<organism evidence="5">
    <name type="scientific">viral metagenome</name>
    <dbReference type="NCBI Taxonomy" id="1070528"/>
    <lineage>
        <taxon>unclassified sequences</taxon>
        <taxon>metagenomes</taxon>
        <taxon>organismal metagenomes</taxon>
    </lineage>
</organism>
<dbReference type="SUPFAM" id="SSF52540">
    <property type="entry name" value="P-loop containing nucleoside triphosphate hydrolases"/>
    <property type="match status" value="1"/>
</dbReference>
<name>A0A6C0FA50_9ZZZZ</name>
<protein>
    <recommendedName>
        <fullName evidence="4">AAA+ ATPase domain-containing protein</fullName>
    </recommendedName>
</protein>
<dbReference type="InterPro" id="IPR003593">
    <property type="entry name" value="AAA+_ATPase"/>
</dbReference>
<dbReference type="SUPFAM" id="SSF48019">
    <property type="entry name" value="post-AAA+ oligomerization domain-like"/>
    <property type="match status" value="1"/>
</dbReference>
<keyword evidence="2" id="KW-0547">Nucleotide-binding</keyword>
<dbReference type="GO" id="GO:0006281">
    <property type="term" value="P:DNA repair"/>
    <property type="evidence" value="ECO:0007669"/>
    <property type="project" value="TreeGrafter"/>
</dbReference>
<accession>A0A6C0FA50</accession>
<dbReference type="InterPro" id="IPR008921">
    <property type="entry name" value="DNA_pol3_clamp-load_cplx_C"/>
</dbReference>
<dbReference type="GO" id="GO:0005663">
    <property type="term" value="C:DNA replication factor C complex"/>
    <property type="evidence" value="ECO:0007669"/>
    <property type="project" value="TreeGrafter"/>
</dbReference>
<keyword evidence="1" id="KW-0235">DNA replication</keyword>
<evidence type="ECO:0000256" key="1">
    <source>
        <dbReference type="ARBA" id="ARBA00022705"/>
    </source>
</evidence>
<dbReference type="CDD" id="cd00009">
    <property type="entry name" value="AAA"/>
    <property type="match status" value="1"/>
</dbReference>
<dbReference type="Gene3D" id="1.20.272.10">
    <property type="match status" value="1"/>
</dbReference>
<dbReference type="GO" id="GO:0016887">
    <property type="term" value="F:ATP hydrolysis activity"/>
    <property type="evidence" value="ECO:0007669"/>
    <property type="project" value="InterPro"/>
</dbReference>
<dbReference type="GO" id="GO:0003677">
    <property type="term" value="F:DNA binding"/>
    <property type="evidence" value="ECO:0007669"/>
    <property type="project" value="InterPro"/>
</dbReference>
<evidence type="ECO:0000313" key="5">
    <source>
        <dbReference type="EMBL" id="QHT38737.1"/>
    </source>
</evidence>
<sequence length="331" mass="38130">MSNDTVTDNQPHILFIQKYTPKTLKDFNLLPEIFNSLTTLINTENLNLLLIGSMGSGKTNIIHSIIKEYYKNIVETVYNQNILYINNLHEQGINYYRSEVKTFCQTSSMVKGKKKIVVIDDIDMINEQSQQVFRNCIDKYSHNVCFLSSCTNNQKVIESIQSRLTLISLPHITNTILYSIFQNIIDTENISIDKNAVEFIVNVSNKTIKNLINYAEKCKLLNAHIDYEMSLKICSDIDIHMFDSYTNSIKSGDMRNAINIIYEIVDDGYSVMDILNNYFSYIKASSLLTEDQKYAIVPYICKYITAFHDIHENDIELPLFTNNLIKALSVK</sequence>
<dbReference type="EMBL" id="MN738833">
    <property type="protein sequence ID" value="QHT38737.1"/>
    <property type="molecule type" value="Genomic_DNA"/>
</dbReference>
<reference evidence="5" key="1">
    <citation type="journal article" date="2020" name="Nature">
        <title>Giant virus diversity and host interactions through global metagenomics.</title>
        <authorList>
            <person name="Schulz F."/>
            <person name="Roux S."/>
            <person name="Paez-Espino D."/>
            <person name="Jungbluth S."/>
            <person name="Walsh D.A."/>
            <person name="Denef V.J."/>
            <person name="McMahon K.D."/>
            <person name="Konstantinidis K.T."/>
            <person name="Eloe-Fadrosh E.A."/>
            <person name="Kyrpides N.C."/>
            <person name="Woyke T."/>
        </authorList>
    </citation>
    <scope>NUCLEOTIDE SEQUENCE</scope>
    <source>
        <strain evidence="5">GVMAG-S-ERX556106-38</strain>
    </source>
</reference>
<keyword evidence="3" id="KW-0067">ATP-binding</keyword>
<dbReference type="GO" id="GO:0006261">
    <property type="term" value="P:DNA-templated DNA replication"/>
    <property type="evidence" value="ECO:0007669"/>
    <property type="project" value="TreeGrafter"/>
</dbReference>
<dbReference type="InterPro" id="IPR003959">
    <property type="entry name" value="ATPase_AAA_core"/>
</dbReference>
<dbReference type="GO" id="GO:0005524">
    <property type="term" value="F:ATP binding"/>
    <property type="evidence" value="ECO:0007669"/>
    <property type="project" value="UniProtKB-KW"/>
</dbReference>
<dbReference type="PANTHER" id="PTHR11669:SF20">
    <property type="entry name" value="REPLICATION FACTOR C SUBUNIT 4"/>
    <property type="match status" value="1"/>
</dbReference>
<feature type="domain" description="AAA+ ATPase" evidence="4">
    <location>
        <begin position="44"/>
        <end position="191"/>
    </location>
</feature>
<dbReference type="InterPro" id="IPR027417">
    <property type="entry name" value="P-loop_NTPase"/>
</dbReference>
<proteinExistence type="predicted"/>